<dbReference type="STRING" id="1071382.H2AUU0"/>
<dbReference type="SUPFAM" id="SSF56784">
    <property type="entry name" value="HAD-like"/>
    <property type="match status" value="1"/>
</dbReference>
<proteinExistence type="predicted"/>
<evidence type="ECO:0000313" key="1">
    <source>
        <dbReference type="EMBL" id="CCF58140.1"/>
    </source>
</evidence>
<dbReference type="InParanoid" id="H2AUU0"/>
<evidence type="ECO:0000313" key="2">
    <source>
        <dbReference type="Proteomes" id="UP000005220"/>
    </source>
</evidence>
<gene>
    <name evidence="1" type="primary">KAFR0D04930</name>
    <name evidence="1" type="ORF">KAFR_0D04930</name>
</gene>
<dbReference type="GO" id="GO:0032049">
    <property type="term" value="P:cardiolipin biosynthetic process"/>
    <property type="evidence" value="ECO:0007669"/>
    <property type="project" value="EnsemblFungi"/>
</dbReference>
<dbReference type="GO" id="GO:0031314">
    <property type="term" value="C:extrinsic component of mitochondrial inner membrane"/>
    <property type="evidence" value="ECO:0007669"/>
    <property type="project" value="EnsemblFungi"/>
</dbReference>
<dbReference type="HOGENOM" id="CLU_056221_3_2_1"/>
<dbReference type="RefSeq" id="XP_003957275.1">
    <property type="nucleotide sequence ID" value="XM_003957226.1"/>
</dbReference>
<dbReference type="InterPro" id="IPR027706">
    <property type="entry name" value="PGP_Pase"/>
</dbReference>
<dbReference type="GO" id="GO:0008962">
    <property type="term" value="F:phosphatidylglycerophosphatase activity"/>
    <property type="evidence" value="ECO:0007669"/>
    <property type="project" value="EnsemblFungi"/>
</dbReference>
<dbReference type="EMBL" id="HE650824">
    <property type="protein sequence ID" value="CCF58140.1"/>
    <property type="molecule type" value="Genomic_DNA"/>
</dbReference>
<sequence length="188" mass="21090">MTFNLSGTLNAFRLLYNPYLLKPQMVIANFNQLPIPIRSDQIKAVVVDKDNCISYPNESSIWPSYVDKWEALKKQYPGKAVLIVSNTAGSNDDPNYEEAKLIEKRTGVEVLRHSTKKPGCKDDILKYFISNKIVKSPSEIAVIGDRLLTDISMANMLGGYGIWIKDGVRASSSSISKFEKSLYNFLGF</sequence>
<dbReference type="Gene3D" id="3.40.50.1000">
    <property type="entry name" value="HAD superfamily/HAD-like"/>
    <property type="match status" value="1"/>
</dbReference>
<evidence type="ECO:0008006" key="3">
    <source>
        <dbReference type="Google" id="ProtNLM"/>
    </source>
</evidence>
<organism evidence="1 2">
    <name type="scientific">Kazachstania africana (strain ATCC 22294 / BCRC 22015 / CBS 2517 / CECT 1963 / NBRC 1671 / NRRL Y-8276)</name>
    <name type="common">Yeast</name>
    <name type="synonym">Kluyveromyces africanus</name>
    <dbReference type="NCBI Taxonomy" id="1071382"/>
    <lineage>
        <taxon>Eukaryota</taxon>
        <taxon>Fungi</taxon>
        <taxon>Dikarya</taxon>
        <taxon>Ascomycota</taxon>
        <taxon>Saccharomycotina</taxon>
        <taxon>Saccharomycetes</taxon>
        <taxon>Saccharomycetales</taxon>
        <taxon>Saccharomycetaceae</taxon>
        <taxon>Kazachstania</taxon>
    </lineage>
</organism>
<protein>
    <recommendedName>
        <fullName evidence="3">Phosphatidylglycerophosphatase GEP4, mitochondrial</fullName>
    </recommendedName>
</protein>
<dbReference type="Proteomes" id="UP000005220">
    <property type="component" value="Chromosome 4"/>
</dbReference>
<accession>H2AUU0</accession>
<reference evidence="1 2" key="1">
    <citation type="journal article" date="2011" name="Proc. Natl. Acad. Sci. U.S.A.">
        <title>Evolutionary erosion of yeast sex chromosomes by mating-type switching accidents.</title>
        <authorList>
            <person name="Gordon J.L."/>
            <person name="Armisen D."/>
            <person name="Proux-Wera E."/>
            <person name="Oheigeartaigh S.S."/>
            <person name="Byrne K.P."/>
            <person name="Wolfe K.H."/>
        </authorList>
    </citation>
    <scope>NUCLEOTIDE SEQUENCE [LARGE SCALE GENOMIC DNA]</scope>
    <source>
        <strain evidence="2">ATCC 22294 / BCRC 22015 / CBS 2517 / CECT 1963 / NBRC 1671 / NRRL Y-8276</strain>
    </source>
</reference>
<dbReference type="GeneID" id="13882566"/>
<dbReference type="InterPro" id="IPR036412">
    <property type="entry name" value="HAD-like_sf"/>
</dbReference>
<keyword evidence="2" id="KW-1185">Reference proteome</keyword>
<dbReference type="AlphaFoldDB" id="H2AUU0"/>
<dbReference type="FunCoup" id="H2AUU0">
    <property type="interactions" value="58"/>
</dbReference>
<dbReference type="FunFam" id="3.40.50.1000:FF:000165">
    <property type="entry name" value="HAD superfamily phosphatase"/>
    <property type="match status" value="1"/>
</dbReference>
<dbReference type="Pfam" id="PF09419">
    <property type="entry name" value="PGP_phosphatase"/>
    <property type="match status" value="1"/>
</dbReference>
<dbReference type="eggNOG" id="KOG2961">
    <property type="taxonomic scope" value="Eukaryota"/>
</dbReference>
<dbReference type="NCBIfam" id="TIGR01668">
    <property type="entry name" value="YqeG_hyp_ppase"/>
    <property type="match status" value="1"/>
</dbReference>
<dbReference type="OrthoDB" id="198652at2759"/>
<dbReference type="GO" id="GO:0005759">
    <property type="term" value="C:mitochondrial matrix"/>
    <property type="evidence" value="ECO:0007669"/>
    <property type="project" value="EnsemblFungi"/>
</dbReference>
<dbReference type="InterPro" id="IPR023214">
    <property type="entry name" value="HAD_sf"/>
</dbReference>
<dbReference type="InterPro" id="IPR010021">
    <property type="entry name" value="PGPP1/Gep4"/>
</dbReference>
<name>H2AUU0_KAZAF</name>
<dbReference type="KEGG" id="kaf:KAFR_0D04930"/>